<keyword evidence="2" id="KW-1185">Reference proteome</keyword>
<dbReference type="OrthoDB" id="1523452at2"/>
<dbReference type="RefSeq" id="WP_013546229.1">
    <property type="nucleotide sequence ID" value="NC_014933.1"/>
</dbReference>
<reference key="1">
    <citation type="submission" date="2010-11" db="EMBL/GenBank/DDBJ databases">
        <title>The complete genome of Bacteroides helcogenes P 36-108.</title>
        <authorList>
            <consortium name="US DOE Joint Genome Institute (JGI-PGF)"/>
            <person name="Lucas S."/>
            <person name="Copeland A."/>
            <person name="Lapidus A."/>
            <person name="Bruce D."/>
            <person name="Goodwin L."/>
            <person name="Pitluck S."/>
            <person name="Kyrpides N."/>
            <person name="Mavromatis K."/>
            <person name="Ivanova N."/>
            <person name="Zeytun A."/>
            <person name="Brettin T."/>
            <person name="Detter J.C."/>
            <person name="Tapia R."/>
            <person name="Han C."/>
            <person name="Land M."/>
            <person name="Hauser L."/>
            <person name="Markowitz V."/>
            <person name="Cheng J.-F."/>
            <person name="Hugenholtz P."/>
            <person name="Woyke T."/>
            <person name="Wu D."/>
            <person name="Gronow S."/>
            <person name="Wellnitz S."/>
            <person name="Brambilla E."/>
            <person name="Klenk H.-P."/>
            <person name="Eisen J.A."/>
        </authorList>
    </citation>
    <scope>NUCLEOTIDE SEQUENCE</scope>
    <source>
        <strain>P 36-108</strain>
    </source>
</reference>
<sequence>MRTALLSSAYLAPVQYYTKLSAYDKVFVEQHDHYAKQTYRNRCTIAAPDGELALSIPTVKPDSLKCPMCDIRISDHGNWRHLHWNAIESAYNHTPFFEYYKDDFRPFYEKKYEFLIDFNEELCRLVCSLIDIQPDMKRTAEYRTGLTAGEADFRERIHPKKDFRAEDPEFKVQPYYQVFQERLGFLPNLSIIDLLFNMGPESLLVLNKSISKVPYCCTIPEE</sequence>
<dbReference type="InterPro" id="IPR014985">
    <property type="entry name" value="WbqC"/>
</dbReference>
<evidence type="ECO:0000313" key="2">
    <source>
        <dbReference type="Proteomes" id="UP000008630"/>
    </source>
</evidence>
<dbReference type="STRING" id="693979.Bache_0589"/>
<evidence type="ECO:0000313" key="1">
    <source>
        <dbReference type="EMBL" id="ADV42614.1"/>
    </source>
</evidence>
<reference evidence="1 2" key="2">
    <citation type="journal article" date="2011" name="Stand. Genomic Sci.">
        <title>Complete genome sequence of Bacteroides helcogenes type strain (P 36-108).</title>
        <authorList>
            <person name="Pati A."/>
            <person name="Gronow S."/>
            <person name="Zeytun A."/>
            <person name="Lapidus A."/>
            <person name="Nolan M."/>
            <person name="Hammon N."/>
            <person name="Deshpande S."/>
            <person name="Cheng J.F."/>
            <person name="Tapia R."/>
            <person name="Han C."/>
            <person name="Goodwin L."/>
            <person name="Pitluck S."/>
            <person name="Liolios K."/>
            <person name="Pagani I."/>
            <person name="Ivanova N."/>
            <person name="Mavromatis K."/>
            <person name="Chen A."/>
            <person name="Palaniappan K."/>
            <person name="Land M."/>
            <person name="Hauser L."/>
            <person name="Chang Y.J."/>
            <person name="Jeffries C.D."/>
            <person name="Detter J.C."/>
            <person name="Brambilla E."/>
            <person name="Rohde M."/>
            <person name="Goker M."/>
            <person name="Woyke T."/>
            <person name="Bristow J."/>
            <person name="Eisen J.A."/>
            <person name="Markowitz V."/>
            <person name="Hugenholtz P."/>
            <person name="Kyrpides N.C."/>
            <person name="Klenk H.P."/>
            <person name="Lucas S."/>
        </authorList>
    </citation>
    <scope>NUCLEOTIDE SEQUENCE [LARGE SCALE GENOMIC DNA]</scope>
    <source>
        <strain evidence="2">ATCC 35417 / DSM 20613 / JCM 6297 / CCUG 15421 / P 36-108</strain>
    </source>
</reference>
<dbReference type="Pfam" id="PF08889">
    <property type="entry name" value="WbqC"/>
    <property type="match status" value="1"/>
</dbReference>
<protein>
    <submittedName>
        <fullName evidence="1">WbqC-like family protein</fullName>
    </submittedName>
</protein>
<organism evidence="1 2">
    <name type="scientific">Bacteroides helcogenes (strain ATCC 35417 / DSM 20613 / JCM 6297 / CCUG 15421 / P 36-108)</name>
    <dbReference type="NCBI Taxonomy" id="693979"/>
    <lineage>
        <taxon>Bacteria</taxon>
        <taxon>Pseudomonadati</taxon>
        <taxon>Bacteroidota</taxon>
        <taxon>Bacteroidia</taxon>
        <taxon>Bacteroidales</taxon>
        <taxon>Bacteroidaceae</taxon>
        <taxon>Bacteroides</taxon>
    </lineage>
</organism>
<accession>E6SWL6</accession>
<dbReference type="Proteomes" id="UP000008630">
    <property type="component" value="Chromosome"/>
</dbReference>
<dbReference type="eggNOG" id="COG0224">
    <property type="taxonomic scope" value="Bacteria"/>
</dbReference>
<dbReference type="AlphaFoldDB" id="E6SWL6"/>
<name>E6SWL6_BACT6</name>
<gene>
    <name evidence="1" type="ordered locus">Bache_0589</name>
</gene>
<dbReference type="HOGENOM" id="CLU_079350_1_0_10"/>
<dbReference type="PATRIC" id="fig|693979.3.peg.629"/>
<dbReference type="KEGG" id="bhl:Bache_0589"/>
<dbReference type="EMBL" id="CP002352">
    <property type="protein sequence ID" value="ADV42614.1"/>
    <property type="molecule type" value="Genomic_DNA"/>
</dbReference>
<proteinExistence type="predicted"/>